<dbReference type="Pfam" id="PF00566">
    <property type="entry name" value="RabGAP-TBC"/>
    <property type="match status" value="1"/>
</dbReference>
<dbReference type="Gene3D" id="1.10.8.270">
    <property type="entry name" value="putative rabgap domain of human tbc1 domain family member 14 like domains"/>
    <property type="match status" value="1"/>
</dbReference>
<dbReference type="EMBL" id="CP056070">
    <property type="protein sequence ID" value="UKK01382.2"/>
    <property type="molecule type" value="Genomic_DNA"/>
</dbReference>
<feature type="compositionally biased region" description="Low complexity" evidence="1">
    <location>
        <begin position="335"/>
        <end position="392"/>
    </location>
</feature>
<dbReference type="FunFam" id="1.10.8.270:FF:000016">
    <property type="entry name" value="TBC1 domain family member 2A"/>
    <property type="match status" value="1"/>
</dbReference>
<evidence type="ECO:0000259" key="2">
    <source>
        <dbReference type="PROSITE" id="PS50086"/>
    </source>
</evidence>
<dbReference type="PANTHER" id="PTHR47219:SF9">
    <property type="entry name" value="GTPASE ACTIVATING PROTEIN AND CENTROSOME-ASSOCIATED, ISOFORM B"/>
    <property type="match status" value="1"/>
</dbReference>
<dbReference type="InterPro" id="IPR000195">
    <property type="entry name" value="Rab-GAP-TBC_dom"/>
</dbReference>
<dbReference type="PROSITE" id="PS50086">
    <property type="entry name" value="TBC_RABGAP"/>
    <property type="match status" value="1"/>
</dbReference>
<dbReference type="GO" id="GO:0005096">
    <property type="term" value="F:GTPase activator activity"/>
    <property type="evidence" value="ECO:0007669"/>
    <property type="project" value="TreeGrafter"/>
</dbReference>
<evidence type="ECO:0000313" key="4">
    <source>
        <dbReference type="Proteomes" id="UP000244811"/>
    </source>
</evidence>
<feature type="domain" description="Rab-GAP TBC" evidence="2">
    <location>
        <begin position="65"/>
        <end position="251"/>
    </location>
</feature>
<proteinExistence type="predicted"/>
<dbReference type="SMART" id="SM00164">
    <property type="entry name" value="TBC"/>
    <property type="match status" value="1"/>
</dbReference>
<protein>
    <recommendedName>
        <fullName evidence="2">Rab-GAP TBC domain-containing protein</fullName>
    </recommendedName>
</protein>
<accession>A0A976QSY6</accession>
<evidence type="ECO:0000256" key="1">
    <source>
        <dbReference type="SAM" id="MobiDB-lite"/>
    </source>
</evidence>
<feature type="region of interest" description="Disordered" evidence="1">
    <location>
        <begin position="323"/>
        <end position="392"/>
    </location>
</feature>
<name>A0A976QSY6_THEOR</name>
<feature type="compositionally biased region" description="Acidic residues" evidence="1">
    <location>
        <begin position="325"/>
        <end position="334"/>
    </location>
</feature>
<organism evidence="3 4">
    <name type="scientific">Theileria orientalis</name>
    <dbReference type="NCBI Taxonomy" id="68886"/>
    <lineage>
        <taxon>Eukaryota</taxon>
        <taxon>Sar</taxon>
        <taxon>Alveolata</taxon>
        <taxon>Apicomplexa</taxon>
        <taxon>Aconoidasida</taxon>
        <taxon>Piroplasmida</taxon>
        <taxon>Theileriidae</taxon>
        <taxon>Theileria</taxon>
    </lineage>
</organism>
<dbReference type="GO" id="GO:0031267">
    <property type="term" value="F:small GTPase binding"/>
    <property type="evidence" value="ECO:0007669"/>
    <property type="project" value="TreeGrafter"/>
</dbReference>
<dbReference type="InterPro" id="IPR035969">
    <property type="entry name" value="Rab-GAP_TBC_sf"/>
</dbReference>
<dbReference type="Gene3D" id="1.10.472.80">
    <property type="entry name" value="Ypt/Rab-GAP domain of gyp1p, domain 3"/>
    <property type="match status" value="1"/>
</dbReference>
<reference evidence="3" key="1">
    <citation type="submission" date="2022-07" db="EMBL/GenBank/DDBJ databases">
        <title>Evaluation of T. orientalis genome assembly methods using nanopore sequencing and analysis of variation between genomes.</title>
        <authorList>
            <person name="Yam J."/>
            <person name="Micallef M.L."/>
            <person name="Liu M."/>
            <person name="Djordjevic S.P."/>
            <person name="Bogema D.R."/>
            <person name="Jenkins C."/>
        </authorList>
    </citation>
    <scope>NUCLEOTIDE SEQUENCE</scope>
    <source>
        <strain evidence="3">Goon Nure</strain>
    </source>
</reference>
<evidence type="ECO:0000313" key="3">
    <source>
        <dbReference type="EMBL" id="UKK01382.2"/>
    </source>
</evidence>
<sequence length="392" mass="44517">MMEDNDVRSAPKDRSVKAEFIYELLSIGEPYGQLRFQKWKSMSSRGIEQFASSHPNTFLRRTNRGIPQRYRWESWKVALSYNRYNSLVGDLYESYATQDNEYVSIINIDVPRTFPELKVFNKEAQNQLYRILSAYGNYQPEIGYCQGMNFVAGLLLLVSGFNEKEAFVGFVGLMNEFKLQEFYKPSFPMIKTYIRGFERLLKELAPDLYEHLQREEVSVAVFLHQWLLTMFVASLPLRTVVALWDYMLYNGLSSILTVSLGLMWLLMPQITRLNFEGILTLLKDIKCSDSKDDLRVGRVIINQAHRIAVFAVDINDYLSPSSSVDDVEYTESENNESSGSNEASSGGGTSSRSGSYEDTSESKSSSYDTTDSKSRSSAQSSGSKSSSCTESD</sequence>
<dbReference type="PANTHER" id="PTHR47219">
    <property type="entry name" value="RAB GTPASE-ACTIVATING PROTEIN 1-LIKE"/>
    <property type="match status" value="1"/>
</dbReference>
<dbReference type="InterPro" id="IPR050302">
    <property type="entry name" value="Rab_GAP_TBC_domain"/>
</dbReference>
<dbReference type="AlphaFoldDB" id="A0A976QSY6"/>
<dbReference type="Proteomes" id="UP000244811">
    <property type="component" value="Chromosome 3"/>
</dbReference>
<dbReference type="SUPFAM" id="SSF47923">
    <property type="entry name" value="Ypt/Rab-GAP domain of gyp1p"/>
    <property type="match status" value="2"/>
</dbReference>
<gene>
    <name evidence="3" type="ORF">MACK_002195</name>
</gene>